<dbReference type="Proteomes" id="UP001605036">
    <property type="component" value="Unassembled WGS sequence"/>
</dbReference>
<accession>A0ABD1XFL5</accession>
<comment type="caution">
    <text evidence="2">The sequence shown here is derived from an EMBL/GenBank/DDBJ whole genome shotgun (WGS) entry which is preliminary data.</text>
</comment>
<reference evidence="2 3" key="1">
    <citation type="submission" date="2024-09" db="EMBL/GenBank/DDBJ databases">
        <title>Chromosome-scale assembly of Riccia fluitans.</title>
        <authorList>
            <person name="Paukszto L."/>
            <person name="Sawicki J."/>
            <person name="Karawczyk K."/>
            <person name="Piernik-Szablinska J."/>
            <person name="Szczecinska M."/>
            <person name="Mazdziarz M."/>
        </authorList>
    </citation>
    <scope>NUCLEOTIDE SEQUENCE [LARGE SCALE GENOMIC DNA]</scope>
    <source>
        <strain evidence="2">Rf_01</strain>
        <tissue evidence="2">Aerial parts of the thallus</tissue>
    </source>
</reference>
<dbReference type="InterPro" id="IPR025224">
    <property type="entry name" value="CCAR1/CCAR2"/>
</dbReference>
<organism evidence="2 3">
    <name type="scientific">Riccia fluitans</name>
    <dbReference type="NCBI Taxonomy" id="41844"/>
    <lineage>
        <taxon>Eukaryota</taxon>
        <taxon>Viridiplantae</taxon>
        <taxon>Streptophyta</taxon>
        <taxon>Embryophyta</taxon>
        <taxon>Marchantiophyta</taxon>
        <taxon>Marchantiopsida</taxon>
        <taxon>Marchantiidae</taxon>
        <taxon>Marchantiales</taxon>
        <taxon>Ricciaceae</taxon>
        <taxon>Riccia</taxon>
    </lineage>
</organism>
<dbReference type="AlphaFoldDB" id="A0ABD1XFL5"/>
<evidence type="ECO:0000313" key="3">
    <source>
        <dbReference type="Proteomes" id="UP001605036"/>
    </source>
</evidence>
<feature type="compositionally biased region" description="Basic and acidic residues" evidence="1">
    <location>
        <begin position="107"/>
        <end position="141"/>
    </location>
</feature>
<gene>
    <name evidence="2" type="ORF">R1flu_026046</name>
</gene>
<dbReference type="PANTHER" id="PTHR14304:SF11">
    <property type="entry name" value="SAP DOMAIN-CONTAINING PROTEIN"/>
    <property type="match status" value="1"/>
</dbReference>
<feature type="region of interest" description="Disordered" evidence="1">
    <location>
        <begin position="27"/>
        <end position="46"/>
    </location>
</feature>
<evidence type="ECO:0000313" key="2">
    <source>
        <dbReference type="EMBL" id="KAL2607473.1"/>
    </source>
</evidence>
<evidence type="ECO:0000256" key="1">
    <source>
        <dbReference type="SAM" id="MobiDB-lite"/>
    </source>
</evidence>
<feature type="region of interest" description="Disordered" evidence="1">
    <location>
        <begin position="104"/>
        <end position="141"/>
    </location>
</feature>
<name>A0ABD1XFL5_9MARC</name>
<protein>
    <submittedName>
        <fullName evidence="2">Uncharacterized protein</fullName>
    </submittedName>
</protein>
<dbReference type="PANTHER" id="PTHR14304">
    <property type="entry name" value="CELL DIVISION CYCLE AND APOPTOSIS REGULATOR PROTEIN"/>
    <property type="match status" value="1"/>
</dbReference>
<proteinExistence type="predicted"/>
<keyword evidence="3" id="KW-1185">Reference proteome</keyword>
<sequence>MPIRKLPMEVTQAALGRIPQSIEFKMPSASPVRDERASHSCTSRQVVGPRTSTSRLCFSTIVALVLLDEEGSLSVKLYLLTDHRAWLQGAVARVQGRKHGCCVASERSQELPPSKREDSSSRKESPRQDQPHRVGSPVKEKQREYLSKVGFERLHIEVERDYKFLCRRYSKLSMVPEFVKILILRKETEVLWLSTSKFCISFNRECDIASNFRCFSVAKHQFHKNILWWTISIAIAQLKTLAIKS</sequence>
<dbReference type="EMBL" id="JBHFFA010000008">
    <property type="protein sequence ID" value="KAL2607473.1"/>
    <property type="molecule type" value="Genomic_DNA"/>
</dbReference>